<dbReference type="SUPFAM" id="SSF55347">
    <property type="entry name" value="Glyceraldehyde-3-phosphate dehydrogenase-like, C-terminal domain"/>
    <property type="match status" value="1"/>
</dbReference>
<dbReference type="SUPFAM" id="SSF51735">
    <property type="entry name" value="NAD(P)-binding Rossmann-fold domains"/>
    <property type="match status" value="1"/>
</dbReference>
<evidence type="ECO:0000313" key="3">
    <source>
        <dbReference type="EMBL" id="MFD2163217.1"/>
    </source>
</evidence>
<proteinExistence type="predicted"/>
<dbReference type="Pfam" id="PF01408">
    <property type="entry name" value="GFO_IDH_MocA"/>
    <property type="match status" value="1"/>
</dbReference>
<dbReference type="Gene3D" id="3.40.50.720">
    <property type="entry name" value="NAD(P)-binding Rossmann-like Domain"/>
    <property type="match status" value="1"/>
</dbReference>
<dbReference type="RefSeq" id="WP_255901237.1">
    <property type="nucleotide sequence ID" value="NZ_JAFMZO010000002.1"/>
</dbReference>
<accession>A0ABW4ZMZ2</accession>
<dbReference type="PANTHER" id="PTHR43708">
    <property type="entry name" value="CONSERVED EXPRESSED OXIDOREDUCTASE (EUROFUNG)"/>
    <property type="match status" value="1"/>
</dbReference>
<reference evidence="4" key="1">
    <citation type="journal article" date="2019" name="Int. J. Syst. Evol. Microbiol.">
        <title>The Global Catalogue of Microorganisms (GCM) 10K type strain sequencing project: providing services to taxonomists for standard genome sequencing and annotation.</title>
        <authorList>
            <consortium name="The Broad Institute Genomics Platform"/>
            <consortium name="The Broad Institute Genome Sequencing Center for Infectious Disease"/>
            <person name="Wu L."/>
            <person name="Ma J."/>
        </authorList>
    </citation>
    <scope>NUCLEOTIDE SEQUENCE [LARGE SCALE GENOMIC DNA]</scope>
    <source>
        <strain evidence="4">KCTC 42217</strain>
    </source>
</reference>
<dbReference type="InterPro" id="IPR036291">
    <property type="entry name" value="NAD(P)-bd_dom_sf"/>
</dbReference>
<evidence type="ECO:0000313" key="4">
    <source>
        <dbReference type="Proteomes" id="UP001597387"/>
    </source>
</evidence>
<dbReference type="EMBL" id="JBHUHZ010000002">
    <property type="protein sequence ID" value="MFD2163217.1"/>
    <property type="molecule type" value="Genomic_DNA"/>
</dbReference>
<name>A0ABW4ZMZ2_9SPHI</name>
<gene>
    <name evidence="3" type="ORF">ACFSJU_12500</name>
</gene>
<dbReference type="PANTHER" id="PTHR43708:SF7">
    <property type="entry name" value="OXIDOREDUCTASE"/>
    <property type="match status" value="1"/>
</dbReference>
<protein>
    <submittedName>
        <fullName evidence="3">Gfo/Idh/MocA family oxidoreductase</fullName>
    </submittedName>
</protein>
<keyword evidence="4" id="KW-1185">Reference proteome</keyword>
<sequence>MKEQIITGILSYGMSGRLFHAPFVETHKGFNFYAVTERTEKRASGRYPHVISYNSVDELLADPKVELVIVNTPNNTHFEFSRKALEAGKHVLVEKPFTSTVAEAKELFALAKRVGRHIMVYHNRRWDTDFQSVKTVINGGKLGKLIEVHFRFDRYRKEISKKAFKENPLPASGLSYDLGPHLLDQIISLFGKPLKWHKILGVFRPESLVDDYMHIHLFYPRGLNVFVTANLLTAHPLPAFVLHGTQGSFIKERTDIQEEQLDKEISPLDPSYGVERDGSEGIFTTIDAKGNKSTRYNTALKGNYSRLFDAVYNQIRKNEPYPVKEDEILWQIEILEGRSVKV</sequence>
<evidence type="ECO:0000259" key="1">
    <source>
        <dbReference type="Pfam" id="PF01408"/>
    </source>
</evidence>
<dbReference type="InterPro" id="IPR055170">
    <property type="entry name" value="GFO_IDH_MocA-like_dom"/>
</dbReference>
<dbReference type="Proteomes" id="UP001597387">
    <property type="component" value="Unassembled WGS sequence"/>
</dbReference>
<comment type="caution">
    <text evidence="3">The sequence shown here is derived from an EMBL/GenBank/DDBJ whole genome shotgun (WGS) entry which is preliminary data.</text>
</comment>
<feature type="domain" description="GFO/IDH/MocA-like oxidoreductase" evidence="2">
    <location>
        <begin position="130"/>
        <end position="249"/>
    </location>
</feature>
<dbReference type="Gene3D" id="3.30.360.10">
    <property type="entry name" value="Dihydrodipicolinate Reductase, domain 2"/>
    <property type="match status" value="1"/>
</dbReference>
<dbReference type="InterPro" id="IPR000683">
    <property type="entry name" value="Gfo/Idh/MocA-like_OxRdtase_N"/>
</dbReference>
<evidence type="ECO:0000259" key="2">
    <source>
        <dbReference type="Pfam" id="PF22725"/>
    </source>
</evidence>
<organism evidence="3 4">
    <name type="scientific">Paradesertivirga mongoliensis</name>
    <dbReference type="NCBI Taxonomy" id="2100740"/>
    <lineage>
        <taxon>Bacteria</taxon>
        <taxon>Pseudomonadati</taxon>
        <taxon>Bacteroidota</taxon>
        <taxon>Sphingobacteriia</taxon>
        <taxon>Sphingobacteriales</taxon>
        <taxon>Sphingobacteriaceae</taxon>
        <taxon>Paradesertivirga</taxon>
    </lineage>
</organism>
<dbReference type="InterPro" id="IPR051317">
    <property type="entry name" value="Gfo/Idh/MocA_oxidoreduct"/>
</dbReference>
<dbReference type="Pfam" id="PF22725">
    <property type="entry name" value="GFO_IDH_MocA_C3"/>
    <property type="match status" value="1"/>
</dbReference>
<feature type="domain" description="Gfo/Idh/MocA-like oxidoreductase N-terminal" evidence="1">
    <location>
        <begin position="9"/>
        <end position="122"/>
    </location>
</feature>